<feature type="signal peptide" evidence="9">
    <location>
        <begin position="1"/>
        <end position="19"/>
    </location>
</feature>
<name>A0A9W8E7Z3_9FUNG</name>
<feature type="binding site" evidence="7">
    <location>
        <position position="136"/>
    </location>
    <ligand>
        <name>Zn(2+)</name>
        <dbReference type="ChEBI" id="CHEBI:29105"/>
    </ligand>
</feature>
<evidence type="ECO:0000256" key="8">
    <source>
        <dbReference type="RuleBase" id="RU003956"/>
    </source>
</evidence>
<comment type="similarity">
    <text evidence="1 8">Belongs to the beta-class carbonic anhydrase family.</text>
</comment>
<keyword evidence="9" id="KW-0732">Signal</keyword>
<dbReference type="OrthoDB" id="10248475at2759"/>
<gene>
    <name evidence="10" type="ORF">H4R34_003695</name>
</gene>
<keyword evidence="3 7" id="KW-0479">Metal-binding</keyword>
<dbReference type="SMART" id="SM00947">
    <property type="entry name" value="Pro_CA"/>
    <property type="match status" value="1"/>
</dbReference>
<dbReference type="PANTHER" id="PTHR11002:SF76">
    <property type="entry name" value="CARBONIC ANHYDRASE"/>
    <property type="match status" value="1"/>
</dbReference>
<evidence type="ECO:0000256" key="2">
    <source>
        <dbReference type="ARBA" id="ARBA00012925"/>
    </source>
</evidence>
<dbReference type="EC" id="4.2.1.1" evidence="2 8"/>
<dbReference type="Gene3D" id="3.40.1050.10">
    <property type="entry name" value="Carbonic anhydrase"/>
    <property type="match status" value="1"/>
</dbReference>
<feature type="chain" id="PRO_5040816621" description="Carbonic anhydrase" evidence="9">
    <location>
        <begin position="20"/>
        <end position="245"/>
    </location>
</feature>
<reference evidence="10" key="1">
    <citation type="submission" date="2022-07" db="EMBL/GenBank/DDBJ databases">
        <title>Phylogenomic reconstructions and comparative analyses of Kickxellomycotina fungi.</title>
        <authorList>
            <person name="Reynolds N.K."/>
            <person name="Stajich J.E."/>
            <person name="Barry K."/>
            <person name="Grigoriev I.V."/>
            <person name="Crous P."/>
            <person name="Smith M.E."/>
        </authorList>
    </citation>
    <scope>NUCLEOTIDE SEQUENCE</scope>
    <source>
        <strain evidence="10">RSA 567</strain>
    </source>
</reference>
<dbReference type="AlphaFoldDB" id="A0A9W8E7Z3"/>
<evidence type="ECO:0000313" key="10">
    <source>
        <dbReference type="EMBL" id="KAJ1977154.1"/>
    </source>
</evidence>
<keyword evidence="11" id="KW-1185">Reference proteome</keyword>
<evidence type="ECO:0000256" key="5">
    <source>
        <dbReference type="ARBA" id="ARBA00023239"/>
    </source>
</evidence>
<evidence type="ECO:0000256" key="9">
    <source>
        <dbReference type="SAM" id="SignalP"/>
    </source>
</evidence>
<evidence type="ECO:0000256" key="1">
    <source>
        <dbReference type="ARBA" id="ARBA00006217"/>
    </source>
</evidence>
<feature type="binding site" evidence="7">
    <location>
        <position position="77"/>
    </location>
    <ligand>
        <name>Zn(2+)</name>
        <dbReference type="ChEBI" id="CHEBI:29105"/>
    </ligand>
</feature>
<evidence type="ECO:0000256" key="4">
    <source>
        <dbReference type="ARBA" id="ARBA00022833"/>
    </source>
</evidence>
<dbReference type="GO" id="GO:0015976">
    <property type="term" value="P:carbon utilization"/>
    <property type="evidence" value="ECO:0007669"/>
    <property type="project" value="InterPro"/>
</dbReference>
<protein>
    <recommendedName>
        <fullName evidence="2 8">Carbonic anhydrase</fullName>
        <ecNumber evidence="2 8">4.2.1.1</ecNumber>
    </recommendedName>
    <alternativeName>
        <fullName evidence="8">Carbonate dehydratase</fullName>
    </alternativeName>
</protein>
<dbReference type="InterPro" id="IPR036874">
    <property type="entry name" value="Carbonic_anhydrase_sf"/>
</dbReference>
<dbReference type="PANTHER" id="PTHR11002">
    <property type="entry name" value="CARBONIC ANHYDRASE"/>
    <property type="match status" value="1"/>
</dbReference>
<sequence>MRGIFCVAIATLLATAALSSTIAPAAPDEGLVEYNTDTTNQLIYGNNQWSVSIKSANNTLVEKLTTSQKPNYLWIGCADSRVPPSTITGTTIGDIFVVRNIANVVDEHDLSMMSVIEYALLHLKVTHIIVAGHLNCGGIQSAINMTLENVNYLRPYLNTIEALTRNNPDHFPSSSSMSNSAAMLNKLTQFNVVRSLRIIKKTKVYQKALELNPNLKLEGWLYDVRTLWLNRFDDTHTSFEGVDFS</sequence>
<dbReference type="SUPFAM" id="SSF53056">
    <property type="entry name" value="beta-carbonic anhydrase, cab"/>
    <property type="match status" value="1"/>
</dbReference>
<keyword evidence="5 8" id="KW-0456">Lyase</keyword>
<dbReference type="GO" id="GO:0004089">
    <property type="term" value="F:carbonate dehydratase activity"/>
    <property type="evidence" value="ECO:0007669"/>
    <property type="project" value="UniProtKB-UniRule"/>
</dbReference>
<dbReference type="InterPro" id="IPR015892">
    <property type="entry name" value="Carbonic_anhydrase_CS"/>
</dbReference>
<comment type="catalytic activity">
    <reaction evidence="6 8">
        <text>hydrogencarbonate + H(+) = CO2 + H2O</text>
        <dbReference type="Rhea" id="RHEA:10748"/>
        <dbReference type="ChEBI" id="CHEBI:15377"/>
        <dbReference type="ChEBI" id="CHEBI:15378"/>
        <dbReference type="ChEBI" id="CHEBI:16526"/>
        <dbReference type="ChEBI" id="CHEBI:17544"/>
        <dbReference type="EC" id="4.2.1.1"/>
    </reaction>
</comment>
<dbReference type="Pfam" id="PF00484">
    <property type="entry name" value="Pro_CA"/>
    <property type="match status" value="1"/>
</dbReference>
<feature type="binding site" evidence="7">
    <location>
        <position position="133"/>
    </location>
    <ligand>
        <name>Zn(2+)</name>
        <dbReference type="ChEBI" id="CHEBI:29105"/>
    </ligand>
</feature>
<comment type="function">
    <text evidence="8">Reversible hydration of carbon dioxide.</text>
</comment>
<dbReference type="GO" id="GO:0008270">
    <property type="term" value="F:zinc ion binding"/>
    <property type="evidence" value="ECO:0007669"/>
    <property type="project" value="UniProtKB-UniRule"/>
</dbReference>
<comment type="cofactor">
    <cofactor evidence="7">
        <name>Zn(2+)</name>
        <dbReference type="ChEBI" id="CHEBI:29105"/>
    </cofactor>
    <text evidence="7">Binds 1 zinc ion per subunit.</text>
</comment>
<evidence type="ECO:0000256" key="7">
    <source>
        <dbReference type="PIRSR" id="PIRSR601765-1"/>
    </source>
</evidence>
<dbReference type="InterPro" id="IPR001765">
    <property type="entry name" value="Carbonic_anhydrase"/>
</dbReference>
<keyword evidence="4 7" id="KW-0862">Zinc</keyword>
<feature type="binding site" evidence="7">
    <location>
        <position position="79"/>
    </location>
    <ligand>
        <name>Zn(2+)</name>
        <dbReference type="ChEBI" id="CHEBI:29105"/>
    </ligand>
</feature>
<dbReference type="Proteomes" id="UP001151582">
    <property type="component" value="Unassembled WGS sequence"/>
</dbReference>
<dbReference type="PROSITE" id="PS00705">
    <property type="entry name" value="PROK_CO2_ANHYDRASE_2"/>
    <property type="match status" value="1"/>
</dbReference>
<evidence type="ECO:0000256" key="6">
    <source>
        <dbReference type="ARBA" id="ARBA00048348"/>
    </source>
</evidence>
<dbReference type="PROSITE" id="PS00704">
    <property type="entry name" value="PROK_CO2_ANHYDRASE_1"/>
    <property type="match status" value="1"/>
</dbReference>
<evidence type="ECO:0000256" key="3">
    <source>
        <dbReference type="ARBA" id="ARBA00022723"/>
    </source>
</evidence>
<organism evidence="10 11">
    <name type="scientific">Dimargaris verticillata</name>
    <dbReference type="NCBI Taxonomy" id="2761393"/>
    <lineage>
        <taxon>Eukaryota</taxon>
        <taxon>Fungi</taxon>
        <taxon>Fungi incertae sedis</taxon>
        <taxon>Zoopagomycota</taxon>
        <taxon>Kickxellomycotina</taxon>
        <taxon>Dimargaritomycetes</taxon>
        <taxon>Dimargaritales</taxon>
        <taxon>Dimargaritaceae</taxon>
        <taxon>Dimargaris</taxon>
    </lineage>
</organism>
<evidence type="ECO:0000313" key="11">
    <source>
        <dbReference type="Proteomes" id="UP001151582"/>
    </source>
</evidence>
<dbReference type="EMBL" id="JANBQB010000370">
    <property type="protein sequence ID" value="KAJ1977154.1"/>
    <property type="molecule type" value="Genomic_DNA"/>
</dbReference>
<proteinExistence type="inferred from homology"/>
<comment type="caution">
    <text evidence="10">The sequence shown here is derived from an EMBL/GenBank/DDBJ whole genome shotgun (WGS) entry which is preliminary data.</text>
</comment>
<accession>A0A9W8E7Z3</accession>